<reference evidence="2" key="1">
    <citation type="journal article" date="2019" name="Int. J. Syst. Evol. Microbiol.">
        <title>The Global Catalogue of Microorganisms (GCM) 10K type strain sequencing project: providing services to taxonomists for standard genome sequencing and annotation.</title>
        <authorList>
            <consortium name="The Broad Institute Genomics Platform"/>
            <consortium name="The Broad Institute Genome Sequencing Center for Infectious Disease"/>
            <person name="Wu L."/>
            <person name="Ma J."/>
        </authorList>
    </citation>
    <scope>NUCLEOTIDE SEQUENCE [LARGE SCALE GENOMIC DNA]</scope>
    <source>
        <strain evidence="2">CGMCC 1.10131</strain>
    </source>
</reference>
<comment type="caution">
    <text evidence="1">The sequence shown here is derived from an EMBL/GenBank/DDBJ whole genome shotgun (WGS) entry which is preliminary data.</text>
</comment>
<organism evidence="1 2">
    <name type="scientific">Agarivorans gilvus</name>
    <dbReference type="NCBI Taxonomy" id="680279"/>
    <lineage>
        <taxon>Bacteria</taxon>
        <taxon>Pseudomonadati</taxon>
        <taxon>Pseudomonadota</taxon>
        <taxon>Gammaproteobacteria</taxon>
        <taxon>Alteromonadales</taxon>
        <taxon>Alteromonadaceae</taxon>
        <taxon>Agarivorans</taxon>
    </lineage>
</organism>
<sequence length="105" mass="11621">MPANTGDGTEQTVILSAMVFGMLLDKPFYFRKFSGIEVNDVQINIDVSLHRRISKAIPQLFSSKWVAQIKVMGRKVILTEGIGDMSFQISPMSDNTSSAAQQIAR</sequence>
<evidence type="ECO:0008006" key="3">
    <source>
        <dbReference type="Google" id="ProtNLM"/>
    </source>
</evidence>
<protein>
    <recommendedName>
        <fullName evidence="3">DUF304 domain-containing protein</fullName>
    </recommendedName>
</protein>
<proteinExistence type="predicted"/>
<gene>
    <name evidence="1" type="ORF">GCM10007414_39820</name>
</gene>
<dbReference type="Proteomes" id="UP000651977">
    <property type="component" value="Unassembled WGS sequence"/>
</dbReference>
<name>A0ABQ1I6W9_9ALTE</name>
<accession>A0ABQ1I6W9</accession>
<evidence type="ECO:0000313" key="1">
    <source>
        <dbReference type="EMBL" id="GGB22645.1"/>
    </source>
</evidence>
<keyword evidence="2" id="KW-1185">Reference proteome</keyword>
<evidence type="ECO:0000313" key="2">
    <source>
        <dbReference type="Proteomes" id="UP000651977"/>
    </source>
</evidence>
<dbReference type="EMBL" id="BMDY01000087">
    <property type="protein sequence ID" value="GGB22645.1"/>
    <property type="molecule type" value="Genomic_DNA"/>
</dbReference>